<organism evidence="2">
    <name type="scientific">uncultured Nocardioidaceae bacterium</name>
    <dbReference type="NCBI Taxonomy" id="253824"/>
    <lineage>
        <taxon>Bacteria</taxon>
        <taxon>Bacillati</taxon>
        <taxon>Actinomycetota</taxon>
        <taxon>Actinomycetes</taxon>
        <taxon>Propionibacteriales</taxon>
        <taxon>Nocardioidaceae</taxon>
        <taxon>environmental samples</taxon>
    </lineage>
</organism>
<dbReference type="SUPFAM" id="SSF69572">
    <property type="entry name" value="Activating enzymes of the ubiquitin-like proteins"/>
    <property type="match status" value="1"/>
</dbReference>
<evidence type="ECO:0000313" key="2">
    <source>
        <dbReference type="EMBL" id="CAA9372712.1"/>
    </source>
</evidence>
<dbReference type="GO" id="GO:0008641">
    <property type="term" value="F:ubiquitin-like modifier activating enzyme activity"/>
    <property type="evidence" value="ECO:0007669"/>
    <property type="project" value="InterPro"/>
</dbReference>
<feature type="region of interest" description="Disordered" evidence="1">
    <location>
        <begin position="142"/>
        <end position="162"/>
    </location>
</feature>
<sequence>MRLIVRPGLQVLRRDVRTLQLGLDWPGVTSVPDSPALQAALAAIDGCRDVDQVVARAVGLAGVEKREVVAALDVLIACGAVVDQAKTRRSMVSEQTWAALWLLAGPERDPHDLLAARVSCAVDVRGSGLVASEVRRGLVSSGLGGGNGGGSGGGRGSSSGANRPVDVVVVAADNEPEREAADSAMHRSLPHLWVWVREVVGVVGPFVMPGETACLRCVDAAKTDLDAAWPTLVAATAARPLTAPACDQSLAALVAALAVHEVGVWASGLRPQSWGRVIELPQGCGLIDSEVYEVHPRCGCGWAQWRDTMGA</sequence>
<evidence type="ECO:0000256" key="1">
    <source>
        <dbReference type="SAM" id="MobiDB-lite"/>
    </source>
</evidence>
<dbReference type="InterPro" id="IPR035985">
    <property type="entry name" value="Ubiquitin-activating_enz"/>
</dbReference>
<dbReference type="Gene3D" id="3.40.50.720">
    <property type="entry name" value="NAD(P)-binding Rossmann-like Domain"/>
    <property type="match status" value="1"/>
</dbReference>
<dbReference type="EMBL" id="CADCUL010000091">
    <property type="protein sequence ID" value="CAA9372712.1"/>
    <property type="molecule type" value="Genomic_DNA"/>
</dbReference>
<protein>
    <recommendedName>
        <fullName evidence="3">Bacteriocin biosynthesis cyclodehydratase domain-containing protein</fullName>
    </recommendedName>
</protein>
<dbReference type="AlphaFoldDB" id="A0A6J4N0G5"/>
<accession>A0A6J4N0G5</accession>
<feature type="compositionally biased region" description="Gly residues" evidence="1">
    <location>
        <begin position="142"/>
        <end position="157"/>
    </location>
</feature>
<evidence type="ECO:0008006" key="3">
    <source>
        <dbReference type="Google" id="ProtNLM"/>
    </source>
</evidence>
<name>A0A6J4N0G5_9ACTN</name>
<gene>
    <name evidence="2" type="ORF">AVDCRST_MAG21-1173</name>
</gene>
<reference evidence="2" key="1">
    <citation type="submission" date="2020-02" db="EMBL/GenBank/DDBJ databases">
        <authorList>
            <person name="Meier V. D."/>
        </authorList>
    </citation>
    <scope>NUCLEOTIDE SEQUENCE</scope>
    <source>
        <strain evidence="2">AVDCRST_MAG21</strain>
    </source>
</reference>
<proteinExistence type="predicted"/>